<dbReference type="SUPFAM" id="SSF53067">
    <property type="entry name" value="Actin-like ATPase domain"/>
    <property type="match status" value="2"/>
</dbReference>
<dbReference type="InterPro" id="IPR003695">
    <property type="entry name" value="Ppx_GppA_N"/>
</dbReference>
<dbReference type="InterPro" id="IPR030673">
    <property type="entry name" value="PyroPPase_GppA_Ppx"/>
</dbReference>
<dbReference type="SUPFAM" id="SSF109604">
    <property type="entry name" value="HD-domain/PDEase-like"/>
    <property type="match status" value="1"/>
</dbReference>
<dbReference type="FunFam" id="3.30.420.150:FF:000001">
    <property type="entry name" value="Guanosine-5'-triphosphate,3'-diphosphate pyrophosphatase"/>
    <property type="match status" value="1"/>
</dbReference>
<comment type="similarity">
    <text evidence="3">Belongs to the GppA/Ppx family.</text>
</comment>
<dbReference type="CDD" id="cd24053">
    <property type="entry name" value="ASKHA_NBD_EcPPX-GppA-like"/>
    <property type="match status" value="1"/>
</dbReference>
<evidence type="ECO:0000313" key="13">
    <source>
        <dbReference type="EMBL" id="VAW76018.1"/>
    </source>
</evidence>
<evidence type="ECO:0000256" key="7">
    <source>
        <dbReference type="ARBA" id="ARBA00022475"/>
    </source>
</evidence>
<sequence length="501" mass="54812">MSSDAPASPDENLAAVDLGSNSFHLIVASPRNGEFVVVDRIREMVRLADGLDAKRRLGDAAKQRALECLARFGQRVKHLPAENIRVVGTNTLRSAHKAADFLDAAEQALGATIEIISGLEEARLIYLGVAHSVSGDGRRLVMDIGGGSTELIIGEGFKPQDMESLYMGCVSMSRNYFADGIITRKRLHKANLAAQMELEPHVARFKARGWNQAIGASGTIRAVNRVVQAAGWSENGITLTALENLLGALLKAGHVEQLNLDGLGPERTPVFTGGVVVLHATFEALGIKHMQVSDGALREGLLYDMLGRIRHEDVRDRSVAALAKRFGTDEVQAERVTVTTGYALKQVAGEWGLKSKNYSRLLGWAAHLVEIGQDIARNQYHKHGAYIIRHADLLGFGQQEQQLLAALVRAHRRKFPNTLFAELSHGWEKRGRALAVLLRLAVVLHRSRSPRPLPEFSLVASDLSLKLSFPSGWLQEHPLTEADLAQECSYLKAAGFDLSFE</sequence>
<dbReference type="InterPro" id="IPR048950">
    <property type="entry name" value="Ppx_GppA_C"/>
</dbReference>
<evidence type="ECO:0000256" key="9">
    <source>
        <dbReference type="ARBA" id="ARBA00023136"/>
    </source>
</evidence>
<dbReference type="AlphaFoldDB" id="A0A3B0Y5G9"/>
<dbReference type="Gene3D" id="3.30.420.150">
    <property type="entry name" value="Exopolyphosphatase. Domain 2"/>
    <property type="match status" value="1"/>
</dbReference>
<dbReference type="InterPro" id="IPR022371">
    <property type="entry name" value="Exopolyphosphatase"/>
</dbReference>
<dbReference type="NCBIfam" id="TIGR03706">
    <property type="entry name" value="exo_poly_only"/>
    <property type="match status" value="1"/>
</dbReference>
<dbReference type="GO" id="GO:0006798">
    <property type="term" value="P:polyphosphate catabolic process"/>
    <property type="evidence" value="ECO:0007669"/>
    <property type="project" value="TreeGrafter"/>
</dbReference>
<keyword evidence="8 13" id="KW-0378">Hydrolase</keyword>
<evidence type="ECO:0000256" key="1">
    <source>
        <dbReference type="ARBA" id="ARBA00001946"/>
    </source>
</evidence>
<reference evidence="13" key="1">
    <citation type="submission" date="2018-06" db="EMBL/GenBank/DDBJ databases">
        <authorList>
            <person name="Zhirakovskaya E."/>
        </authorList>
    </citation>
    <scope>NUCLEOTIDE SEQUENCE</scope>
</reference>
<feature type="domain" description="Ppx/GppA phosphatase C-terminal" evidence="12">
    <location>
        <begin position="314"/>
        <end position="487"/>
    </location>
</feature>
<dbReference type="PANTHER" id="PTHR30005">
    <property type="entry name" value="EXOPOLYPHOSPHATASE"/>
    <property type="match status" value="1"/>
</dbReference>
<evidence type="ECO:0000259" key="12">
    <source>
        <dbReference type="Pfam" id="PF21447"/>
    </source>
</evidence>
<organism evidence="13">
    <name type="scientific">hydrothermal vent metagenome</name>
    <dbReference type="NCBI Taxonomy" id="652676"/>
    <lineage>
        <taxon>unclassified sequences</taxon>
        <taxon>metagenomes</taxon>
        <taxon>ecological metagenomes</taxon>
    </lineage>
</organism>
<evidence type="ECO:0000256" key="2">
    <source>
        <dbReference type="ARBA" id="ARBA00004202"/>
    </source>
</evidence>
<gene>
    <name evidence="13" type="ORF">MNBD_GAMMA14-2005</name>
</gene>
<dbReference type="EC" id="3.6.1.11" evidence="5"/>
<evidence type="ECO:0000256" key="6">
    <source>
        <dbReference type="ARBA" id="ARBA00020416"/>
    </source>
</evidence>
<dbReference type="Pfam" id="PF21447">
    <property type="entry name" value="Ppx-GppA_III"/>
    <property type="match status" value="1"/>
</dbReference>
<evidence type="ECO:0000256" key="8">
    <source>
        <dbReference type="ARBA" id="ARBA00022801"/>
    </source>
</evidence>
<keyword evidence="7" id="KW-1003">Cell membrane</keyword>
<dbReference type="FunFam" id="3.30.420.40:FF:000023">
    <property type="entry name" value="Guanosine-5'-triphosphate,3'-diphosphate pyrophosphatase"/>
    <property type="match status" value="1"/>
</dbReference>
<proteinExistence type="inferred from homology"/>
<dbReference type="InterPro" id="IPR050273">
    <property type="entry name" value="GppA/Ppx_hydrolase"/>
</dbReference>
<dbReference type="Pfam" id="PF02541">
    <property type="entry name" value="Ppx-GppA"/>
    <property type="match status" value="1"/>
</dbReference>
<dbReference type="PIRSF" id="PIRSF001267">
    <property type="entry name" value="Pyrophosphatase_GppA_Ppx"/>
    <property type="match status" value="1"/>
</dbReference>
<dbReference type="Gene3D" id="3.30.420.40">
    <property type="match status" value="1"/>
</dbReference>
<dbReference type="Gene3D" id="1.10.3210.10">
    <property type="entry name" value="Hypothetical protein af1432"/>
    <property type="match status" value="1"/>
</dbReference>
<dbReference type="PANTHER" id="PTHR30005:SF14">
    <property type="entry name" value="EXOPOLYPHOSPHATASE"/>
    <property type="match status" value="1"/>
</dbReference>
<comment type="subcellular location">
    <subcellularLocation>
        <location evidence="2">Cell membrane</location>
        <topology evidence="2">Peripheral membrane protein</topology>
    </subcellularLocation>
</comment>
<dbReference type="GO" id="GO:0005886">
    <property type="term" value="C:plasma membrane"/>
    <property type="evidence" value="ECO:0007669"/>
    <property type="project" value="UniProtKB-SubCell"/>
</dbReference>
<comment type="cofactor">
    <cofactor evidence="1">
        <name>Mg(2+)</name>
        <dbReference type="ChEBI" id="CHEBI:18420"/>
    </cofactor>
</comment>
<evidence type="ECO:0000256" key="3">
    <source>
        <dbReference type="ARBA" id="ARBA00007125"/>
    </source>
</evidence>
<dbReference type="EMBL" id="UOFM01000158">
    <property type="protein sequence ID" value="VAW76018.1"/>
    <property type="molecule type" value="Genomic_DNA"/>
</dbReference>
<evidence type="ECO:0000259" key="11">
    <source>
        <dbReference type="Pfam" id="PF02541"/>
    </source>
</evidence>
<dbReference type="InterPro" id="IPR043129">
    <property type="entry name" value="ATPase_NBD"/>
</dbReference>
<evidence type="ECO:0000256" key="4">
    <source>
        <dbReference type="ARBA" id="ARBA00011738"/>
    </source>
</evidence>
<name>A0A3B0Y5G9_9ZZZZ</name>
<feature type="domain" description="Ppx/GppA phosphatase N-terminal" evidence="11">
    <location>
        <begin position="26"/>
        <end position="307"/>
    </location>
</feature>
<accession>A0A3B0Y5G9</accession>
<evidence type="ECO:0000256" key="10">
    <source>
        <dbReference type="ARBA" id="ARBA00047607"/>
    </source>
</evidence>
<evidence type="ECO:0000256" key="5">
    <source>
        <dbReference type="ARBA" id="ARBA00012451"/>
    </source>
</evidence>
<comment type="subunit">
    <text evidence="4">Homodimer.</text>
</comment>
<comment type="catalytic activity">
    <reaction evidence="10">
        <text>[phosphate](n) + H2O = [phosphate](n-1) + phosphate + H(+)</text>
        <dbReference type="Rhea" id="RHEA:21528"/>
        <dbReference type="Rhea" id="RHEA-COMP:9859"/>
        <dbReference type="Rhea" id="RHEA-COMP:14279"/>
        <dbReference type="ChEBI" id="CHEBI:15377"/>
        <dbReference type="ChEBI" id="CHEBI:15378"/>
        <dbReference type="ChEBI" id="CHEBI:16838"/>
        <dbReference type="ChEBI" id="CHEBI:43474"/>
        <dbReference type="EC" id="3.6.1.11"/>
    </reaction>
</comment>
<keyword evidence="9" id="KW-0472">Membrane</keyword>
<dbReference type="GO" id="GO:0004309">
    <property type="term" value="F:exopolyphosphatase activity"/>
    <property type="evidence" value="ECO:0007669"/>
    <property type="project" value="UniProtKB-EC"/>
</dbReference>
<protein>
    <recommendedName>
        <fullName evidence="6">Exopolyphosphatase</fullName>
        <ecNumber evidence="5">3.6.1.11</ecNumber>
    </recommendedName>
</protein>